<feature type="domain" description="HTH luxR-type" evidence="1">
    <location>
        <begin position="449"/>
        <end position="514"/>
    </location>
</feature>
<dbReference type="PROSITE" id="PS51832">
    <property type="entry name" value="HD_GYP"/>
    <property type="match status" value="1"/>
</dbReference>
<dbReference type="PROSITE" id="PS50043">
    <property type="entry name" value="HTH_LUXR_2"/>
    <property type="match status" value="1"/>
</dbReference>
<gene>
    <name evidence="3" type="ORF">I4I81_22645</name>
</gene>
<dbReference type="InterPro" id="IPR052020">
    <property type="entry name" value="Cyclic_di-GMP/3'3'-cGAMP_PDE"/>
</dbReference>
<dbReference type="Pfam" id="PF00196">
    <property type="entry name" value="GerE"/>
    <property type="match status" value="1"/>
</dbReference>
<dbReference type="Proteomes" id="UP000694287">
    <property type="component" value="Unassembled WGS sequence"/>
</dbReference>
<proteinExistence type="predicted"/>
<comment type="caution">
    <text evidence="3">The sequence shown here is derived from an EMBL/GenBank/DDBJ whole genome shotgun (WGS) entry which is preliminary data.</text>
</comment>
<evidence type="ECO:0000313" key="3">
    <source>
        <dbReference type="EMBL" id="MBW0137040.1"/>
    </source>
</evidence>
<dbReference type="Pfam" id="PF13487">
    <property type="entry name" value="HD_5"/>
    <property type="match status" value="1"/>
</dbReference>
<dbReference type="InterPro" id="IPR037522">
    <property type="entry name" value="HD_GYP_dom"/>
</dbReference>
<evidence type="ECO:0000259" key="1">
    <source>
        <dbReference type="PROSITE" id="PS50043"/>
    </source>
</evidence>
<name>A0ABS6UXS7_9PSEU</name>
<reference evidence="3 4" key="1">
    <citation type="submission" date="2020-11" db="EMBL/GenBank/DDBJ databases">
        <title>Pseudonocardia abyssalis sp. nov. and Pseudonocardia oceani sp. nov., description and phylogenomic analysis of two novel actinomycetes isolated from the deep Southern Ocean.</title>
        <authorList>
            <person name="Parra J."/>
        </authorList>
    </citation>
    <scope>NUCLEOTIDE SEQUENCE [LARGE SCALE GENOMIC DNA]</scope>
    <source>
        <strain evidence="3 4">KRD-168</strain>
    </source>
</reference>
<dbReference type="PANTHER" id="PTHR45228">
    <property type="entry name" value="CYCLIC DI-GMP PHOSPHODIESTERASE TM_0186-RELATED"/>
    <property type="match status" value="1"/>
</dbReference>
<dbReference type="EMBL" id="JADQDK010000001">
    <property type="protein sequence ID" value="MBW0137040.1"/>
    <property type="molecule type" value="Genomic_DNA"/>
</dbReference>
<dbReference type="CDD" id="cd06170">
    <property type="entry name" value="LuxR_C_like"/>
    <property type="match status" value="1"/>
</dbReference>
<dbReference type="SMART" id="SM00421">
    <property type="entry name" value="HTH_LUXR"/>
    <property type="match status" value="1"/>
</dbReference>
<evidence type="ECO:0000259" key="2">
    <source>
        <dbReference type="PROSITE" id="PS51832"/>
    </source>
</evidence>
<dbReference type="CDD" id="cd00077">
    <property type="entry name" value="HDc"/>
    <property type="match status" value="1"/>
</dbReference>
<dbReference type="InterPro" id="IPR003607">
    <property type="entry name" value="HD/PDEase_dom"/>
</dbReference>
<dbReference type="PANTHER" id="PTHR45228:SF4">
    <property type="entry name" value="LIPOPROTEIN"/>
    <property type="match status" value="1"/>
</dbReference>
<keyword evidence="4" id="KW-1185">Reference proteome</keyword>
<sequence>MPGTVGEPVTISVAELVGMLSLAADLGLGQPMEHLARSCLIATRFAGRIGLSDDDIATTYSLALLAWVGCTADSHETSARFGDDIALRAGVYDVEIGSPPMLGYLVRRAGSHGSVLHRARVAGGLIATMGRVVQDSLVAHCQVTGQLATRLGMSERLCRCIGQTFTRWDGRGSPTGVRGTEIDVATRIVRLADVVEVHHRTGGVDAALDVTRRRRGSTLDPDIVDAFVRHGRDLLDGLPAESSWSELLAADPAPRPLSGTSLDAGLEAVADFVDLKSPYFAGRSRGVADLAAAAARRTGMPPGEVVVVRRAGLLHGLGRSGVPNTIWDKPGPLTDVERERVELHSYYTDRMLRRVPALGHAAAVAAMAHERLDGSGYHRGLTATSIPSTARLLGAAGSYHAMIEVRPHRAALTPPAAAAALRGEAAAGRLDPAAVEAVLGSAGHHTRRPSAGPRGLTAREMQVLELLARAATTRRIGEELGISPKTAGNHIERIYSKIGTSTRAGAALFAMQHGLLATLEPLDG</sequence>
<feature type="domain" description="HD-GYP" evidence="2">
    <location>
        <begin position="258"/>
        <end position="454"/>
    </location>
</feature>
<accession>A0ABS6UXS7</accession>
<dbReference type="InterPro" id="IPR000792">
    <property type="entry name" value="Tscrpt_reg_LuxR_C"/>
</dbReference>
<evidence type="ECO:0000313" key="4">
    <source>
        <dbReference type="Proteomes" id="UP000694287"/>
    </source>
</evidence>
<dbReference type="RefSeq" id="WP_218601823.1">
    <property type="nucleotide sequence ID" value="NZ_JADQDJ010000035.1"/>
</dbReference>
<protein>
    <submittedName>
        <fullName evidence="3">HD domain-containing protein</fullName>
    </submittedName>
</protein>
<organism evidence="3 4">
    <name type="scientific">Pseudonocardia abyssalis</name>
    <dbReference type="NCBI Taxonomy" id="2792008"/>
    <lineage>
        <taxon>Bacteria</taxon>
        <taxon>Bacillati</taxon>
        <taxon>Actinomycetota</taxon>
        <taxon>Actinomycetes</taxon>
        <taxon>Pseudonocardiales</taxon>
        <taxon>Pseudonocardiaceae</taxon>
        <taxon>Pseudonocardia</taxon>
    </lineage>
</organism>